<evidence type="ECO:0000313" key="2">
    <source>
        <dbReference type="Proteomes" id="UP000321513"/>
    </source>
</evidence>
<evidence type="ECO:0000313" key="1">
    <source>
        <dbReference type="EMBL" id="GEO08118.1"/>
    </source>
</evidence>
<dbReference type="Proteomes" id="UP000321513">
    <property type="component" value="Unassembled WGS sequence"/>
</dbReference>
<dbReference type="OrthoDB" id="658381at2"/>
<proteinExistence type="predicted"/>
<comment type="caution">
    <text evidence="1">The sequence shown here is derived from an EMBL/GenBank/DDBJ whole genome shotgun (WGS) entry which is preliminary data.</text>
</comment>
<dbReference type="EMBL" id="BJYT01000001">
    <property type="protein sequence ID" value="GEO08118.1"/>
    <property type="molecule type" value="Genomic_DNA"/>
</dbReference>
<name>A0A512B834_9BACT</name>
<accession>A0A512B834</accession>
<dbReference type="AlphaFoldDB" id="A0A512B834"/>
<dbReference type="RefSeq" id="WP_147202118.1">
    <property type="nucleotide sequence ID" value="NZ_BJYT01000001.1"/>
</dbReference>
<gene>
    <name evidence="1" type="ORF">SAE01_06140</name>
</gene>
<dbReference type="SUPFAM" id="SSF48576">
    <property type="entry name" value="Terpenoid synthases"/>
    <property type="match status" value="1"/>
</dbReference>
<organism evidence="1 2">
    <name type="scientific">Segetibacter aerophilus</name>
    <dbReference type="NCBI Taxonomy" id="670293"/>
    <lineage>
        <taxon>Bacteria</taxon>
        <taxon>Pseudomonadati</taxon>
        <taxon>Bacteroidota</taxon>
        <taxon>Chitinophagia</taxon>
        <taxon>Chitinophagales</taxon>
        <taxon>Chitinophagaceae</taxon>
        <taxon>Segetibacter</taxon>
    </lineage>
</organism>
<dbReference type="InterPro" id="IPR008949">
    <property type="entry name" value="Isoprenoid_synthase_dom_sf"/>
</dbReference>
<keyword evidence="2" id="KW-1185">Reference proteome</keyword>
<reference evidence="1 2" key="1">
    <citation type="submission" date="2019-07" db="EMBL/GenBank/DDBJ databases">
        <title>Whole genome shotgun sequence of Segetibacter aerophilus NBRC 106135.</title>
        <authorList>
            <person name="Hosoyama A."/>
            <person name="Uohara A."/>
            <person name="Ohji S."/>
            <person name="Ichikawa N."/>
        </authorList>
    </citation>
    <scope>NUCLEOTIDE SEQUENCE [LARGE SCALE GENOMIC DNA]</scope>
    <source>
        <strain evidence="1 2">NBRC 106135</strain>
    </source>
</reference>
<protein>
    <submittedName>
        <fullName evidence="1">Uncharacterized protein</fullName>
    </submittedName>
</protein>
<sequence length="330" mass="38964">MIILSYIKTITRFRKELKKQQDYIRTFLNPYLGELERKYSGKFEDEQLKKIRQYYGLFIPTILCSSYKNLYHENYTEAERKRATLFGILTPVGDDLFDIDKLDVAAINAITYRPESYDAKTFSAHIAREIQSFMLTDVPHRNEYLDAAKDVFEVQLETIKQTDPAIDDKELTRITYAKGGYSVIIYHQIMAKPASKEMWQVLFYVGSLMQFGNDLFDMAKDLRDGITTLPDRCTDYKKLKEIFLDRVKECNRLIYALPYKQHKKEEFAVAMHLIISRSMVVIDKMIQLEQQLGKPLNYATLTRKQLVCDMEKPKNMMRWLYYSYKLPKLT</sequence>